<evidence type="ECO:0000313" key="3">
    <source>
        <dbReference type="Proteomes" id="UP000474757"/>
    </source>
</evidence>
<dbReference type="Pfam" id="PF07433">
    <property type="entry name" value="DUF1513"/>
    <property type="match status" value="1"/>
</dbReference>
<evidence type="ECO:0000313" key="2">
    <source>
        <dbReference type="EMBL" id="NDV01020.1"/>
    </source>
</evidence>
<sequence>MPSRRLFLATLAASASGASLGWAAAGAPRFLAAARLEDGTFDLVGLRGTGEAVFRVPLPARGHAGAGHPVRPEAVVFGRRPGTFALVVDCALGAVMHELAPPEGSVFNGHGSYLDGGRLLITAEQRTADSEGRLGIWDAAHGYARLGEVPTHGLGPHEARVMPDGVTIAVANGGVSTEDGREMLNIATMEPNLAYLTLTGGLEEIVELPELRQNSIRHLAFAAGGVTAFAMQWVGAEDEAPPLLGLHRRGEAPVLCAAPGAEQLGLHNYTGTVSTSGDGREVGITSTPGGVLHRFALDGSFLGAVARGRLMGLAPLPGGFLTTDEQGGLMAVEGGVARPLAKHPEFWDNHLITL</sequence>
<gene>
    <name evidence="2" type="ORF">GZA08_08570</name>
</gene>
<dbReference type="EMBL" id="JAAGAB010000002">
    <property type="protein sequence ID" value="NDV01020.1"/>
    <property type="molecule type" value="Genomic_DNA"/>
</dbReference>
<feature type="signal peptide" evidence="1">
    <location>
        <begin position="1"/>
        <end position="23"/>
    </location>
</feature>
<organism evidence="2 3">
    <name type="scientific">Pseudoroseicyclus tamaricis</name>
    <dbReference type="NCBI Taxonomy" id="2705421"/>
    <lineage>
        <taxon>Bacteria</taxon>
        <taxon>Pseudomonadati</taxon>
        <taxon>Pseudomonadota</taxon>
        <taxon>Alphaproteobacteria</taxon>
        <taxon>Rhodobacterales</taxon>
        <taxon>Paracoccaceae</taxon>
        <taxon>Pseudoroseicyclus</taxon>
    </lineage>
</organism>
<dbReference type="PROSITE" id="PS51318">
    <property type="entry name" value="TAT"/>
    <property type="match status" value="1"/>
</dbReference>
<dbReference type="InterPro" id="IPR011044">
    <property type="entry name" value="Quino_amine_DH_bsu"/>
</dbReference>
<reference evidence="2 3" key="1">
    <citation type="submission" date="2020-02" db="EMBL/GenBank/DDBJ databases">
        <title>Pseudoroseicyclus tamarix, sp. nov., isolated from offshore sediment of a Tamarix chinensis forest.</title>
        <authorList>
            <person name="Gai Y."/>
        </authorList>
    </citation>
    <scope>NUCLEOTIDE SEQUENCE [LARGE SCALE GENOMIC DNA]</scope>
    <source>
        <strain evidence="2 3">CLL3-39</strain>
    </source>
</reference>
<dbReference type="InterPro" id="IPR008311">
    <property type="entry name" value="UCP028101"/>
</dbReference>
<dbReference type="SUPFAM" id="SSF50969">
    <property type="entry name" value="YVTN repeat-like/Quinoprotein amine dehydrogenase"/>
    <property type="match status" value="1"/>
</dbReference>
<dbReference type="AlphaFoldDB" id="A0A6B2JSP1"/>
<dbReference type="RefSeq" id="WP_163892192.1">
    <property type="nucleotide sequence ID" value="NZ_JAAFYS010000002.1"/>
</dbReference>
<keyword evidence="3" id="KW-1185">Reference proteome</keyword>
<accession>A0A6B2JSP1</accession>
<proteinExistence type="predicted"/>
<name>A0A6B2JSP1_9RHOB</name>
<dbReference type="InterPro" id="IPR006311">
    <property type="entry name" value="TAT_signal"/>
</dbReference>
<protein>
    <submittedName>
        <fullName evidence="2">DUF1513 domain-containing protein</fullName>
    </submittedName>
</protein>
<feature type="chain" id="PRO_5025620377" evidence="1">
    <location>
        <begin position="24"/>
        <end position="354"/>
    </location>
</feature>
<evidence type="ECO:0000256" key="1">
    <source>
        <dbReference type="SAM" id="SignalP"/>
    </source>
</evidence>
<dbReference type="Proteomes" id="UP000474757">
    <property type="component" value="Unassembled WGS sequence"/>
</dbReference>
<comment type="caution">
    <text evidence="2">The sequence shown here is derived from an EMBL/GenBank/DDBJ whole genome shotgun (WGS) entry which is preliminary data.</text>
</comment>
<keyword evidence="1" id="KW-0732">Signal</keyword>
<dbReference type="PIRSF" id="PIRSF028101">
    <property type="entry name" value="UCP028101"/>
    <property type="match status" value="1"/>
</dbReference>